<gene>
    <name evidence="1" type="ORF">OMK_01450</name>
</gene>
<dbReference type="Proteomes" id="UP000014127">
    <property type="component" value="Unassembled WGS sequence"/>
</dbReference>
<keyword evidence="2" id="KW-1185">Reference proteome</keyword>
<dbReference type="RefSeq" id="WP_016172622.1">
    <property type="nucleotide sequence ID" value="NZ_ASWK01000001.1"/>
</dbReference>
<name>S0K8P8_9ENTE</name>
<dbReference type="HOGENOM" id="CLU_2081128_0_0_9"/>
<sequence>MTTRKNYILEMSEVDPLGVPIYFLVSLGRGTLSDGGRTLQNLESLQQNIETYIPLFHSFGVSYIPEEIVFQTKDIDVRKGGELLVSVCSEEDVNYKIWDFVDCLSALNQKIKEETPQ</sequence>
<dbReference type="PATRIC" id="fig|1139219.3.peg.1408"/>
<dbReference type="AlphaFoldDB" id="S0K8P8"/>
<protein>
    <submittedName>
        <fullName evidence="1">Uncharacterized protein</fullName>
    </submittedName>
</protein>
<accession>S0K8P8</accession>
<dbReference type="EMBL" id="AHYR01000005">
    <property type="protein sequence ID" value="EOT41279.1"/>
    <property type="molecule type" value="Genomic_DNA"/>
</dbReference>
<evidence type="ECO:0000313" key="1">
    <source>
        <dbReference type="EMBL" id="EOT41279.1"/>
    </source>
</evidence>
<organism evidence="1 2">
    <name type="scientific">Enterococcus dispar ATCC 51266</name>
    <dbReference type="NCBI Taxonomy" id="1139219"/>
    <lineage>
        <taxon>Bacteria</taxon>
        <taxon>Bacillati</taxon>
        <taxon>Bacillota</taxon>
        <taxon>Bacilli</taxon>
        <taxon>Lactobacillales</taxon>
        <taxon>Enterococcaceae</taxon>
        <taxon>Enterococcus</taxon>
    </lineage>
</organism>
<evidence type="ECO:0000313" key="2">
    <source>
        <dbReference type="Proteomes" id="UP000014127"/>
    </source>
</evidence>
<comment type="caution">
    <text evidence="1">The sequence shown here is derived from an EMBL/GenBank/DDBJ whole genome shotgun (WGS) entry which is preliminary data.</text>
</comment>
<reference evidence="1 2" key="1">
    <citation type="submission" date="2013-03" db="EMBL/GenBank/DDBJ databases">
        <title>The Genome Sequence of Enterococcus dispar ATCC_51266 (Illumina only assembly).</title>
        <authorList>
            <consortium name="The Broad Institute Genomics Platform"/>
            <consortium name="The Broad Institute Genome Sequencing Center for Infectious Disease"/>
            <person name="Earl A."/>
            <person name="Russ C."/>
            <person name="Gilmore M."/>
            <person name="Surin D."/>
            <person name="Walker B."/>
            <person name="Young S."/>
            <person name="Zeng Q."/>
            <person name="Gargeya S."/>
            <person name="Fitzgerald M."/>
            <person name="Haas B."/>
            <person name="Abouelleil A."/>
            <person name="Allen A.W."/>
            <person name="Alvarado L."/>
            <person name="Arachchi H.M."/>
            <person name="Berlin A.M."/>
            <person name="Chapman S.B."/>
            <person name="Gainer-Dewar J."/>
            <person name="Goldberg J."/>
            <person name="Griggs A."/>
            <person name="Gujja S."/>
            <person name="Hansen M."/>
            <person name="Howarth C."/>
            <person name="Imamovic A."/>
            <person name="Ireland A."/>
            <person name="Larimer J."/>
            <person name="McCowan C."/>
            <person name="Murphy C."/>
            <person name="Pearson M."/>
            <person name="Poon T.W."/>
            <person name="Priest M."/>
            <person name="Roberts A."/>
            <person name="Saif S."/>
            <person name="Shea T."/>
            <person name="Sisk P."/>
            <person name="Sykes S."/>
            <person name="Wortman J."/>
            <person name="Nusbaum C."/>
            <person name="Birren B."/>
        </authorList>
    </citation>
    <scope>NUCLEOTIDE SEQUENCE [LARGE SCALE GENOMIC DNA]</scope>
    <source>
        <strain evidence="1 2">ATCC 51266</strain>
    </source>
</reference>
<proteinExistence type="predicted"/>